<keyword evidence="2" id="KW-0812">Transmembrane</keyword>
<protein>
    <submittedName>
        <fullName evidence="3">Uncharacterized protein</fullName>
    </submittedName>
</protein>
<dbReference type="Proteomes" id="UP000252182">
    <property type="component" value="Chromosome"/>
</dbReference>
<keyword evidence="2" id="KW-0472">Membrane</keyword>
<proteinExistence type="predicted"/>
<dbReference type="RefSeq" id="WP_114562101.1">
    <property type="nucleotide sequence ID" value="NZ_CP031124.1"/>
</dbReference>
<reference evidence="4" key="1">
    <citation type="submission" date="2018-07" db="EMBL/GenBank/DDBJ databases">
        <authorList>
            <person name="Kim H."/>
        </authorList>
    </citation>
    <scope>NUCLEOTIDE SEQUENCE [LARGE SCALE GENOMIC DNA]</scope>
    <source>
        <strain evidence="4">F02</strain>
    </source>
</reference>
<feature type="compositionally biased region" description="Low complexity" evidence="1">
    <location>
        <begin position="190"/>
        <end position="201"/>
    </location>
</feature>
<evidence type="ECO:0000313" key="4">
    <source>
        <dbReference type="Proteomes" id="UP000252182"/>
    </source>
</evidence>
<accession>A0A345D906</accession>
<gene>
    <name evidence="3" type="ORF">DTO96_100554</name>
</gene>
<feature type="transmembrane region" description="Helical" evidence="2">
    <location>
        <begin position="145"/>
        <end position="165"/>
    </location>
</feature>
<name>A0A345D906_9BURK</name>
<feature type="region of interest" description="Disordered" evidence="1">
    <location>
        <begin position="171"/>
        <end position="201"/>
    </location>
</feature>
<feature type="transmembrane region" description="Helical" evidence="2">
    <location>
        <begin position="37"/>
        <end position="70"/>
    </location>
</feature>
<organism evidence="3 4">
    <name type="scientific">Ephemeroptericola cinctiostellae</name>
    <dbReference type="NCBI Taxonomy" id="2268024"/>
    <lineage>
        <taxon>Bacteria</taxon>
        <taxon>Pseudomonadati</taxon>
        <taxon>Pseudomonadota</taxon>
        <taxon>Betaproteobacteria</taxon>
        <taxon>Burkholderiales</taxon>
        <taxon>Burkholderiaceae</taxon>
        <taxon>Ephemeroptericola</taxon>
    </lineage>
</organism>
<sequence length="373" mass="40512">MPMLPIDSSTVSTLAVVCAVLVFVFAFSSGMKPAAALLVAVVVGFVLKAIGFIPIGFMAIAICSLVVGIFKNFMGGNSNPPPQGGLPMAIKEQGSKEEHTPVLDNDVHDFLIQESGGMQLTNSTSTANPIHTEPKKPLPKTNTSLHFGFLIGLLVIVALVVYLLVKQNNENSSNYQPTRSTNSPTPISSPVAPTVTNTPQVPTTPISQANQEAMLMQKCDTFAVEHSRKSYTLTSQEHKEDYDKLYNSCLAEDSKPTDSSTPLIVRDYELLKAYQAIKIDNDHARYLLTEVWNMLPEQTKSADGFWLNDQRAWVKSKQKACGKVVQGKDVSALTNEQLVAEAVLLKCDTDANLERAKLVGRVSGDTSQTNNAQ</sequence>
<feature type="compositionally biased region" description="Polar residues" evidence="1">
    <location>
        <begin position="171"/>
        <end position="188"/>
    </location>
</feature>
<keyword evidence="4" id="KW-1185">Reference proteome</keyword>
<evidence type="ECO:0000313" key="3">
    <source>
        <dbReference type="EMBL" id="AXF84844.1"/>
    </source>
</evidence>
<feature type="transmembrane region" description="Helical" evidence="2">
    <location>
        <begin position="12"/>
        <end position="31"/>
    </location>
</feature>
<evidence type="ECO:0000256" key="1">
    <source>
        <dbReference type="SAM" id="MobiDB-lite"/>
    </source>
</evidence>
<dbReference type="EMBL" id="CP031124">
    <property type="protein sequence ID" value="AXF84844.1"/>
    <property type="molecule type" value="Genomic_DNA"/>
</dbReference>
<keyword evidence="2" id="KW-1133">Transmembrane helix</keyword>
<dbReference type="KEGG" id="hyf:DTO96_100554"/>
<evidence type="ECO:0000256" key="2">
    <source>
        <dbReference type="SAM" id="Phobius"/>
    </source>
</evidence>
<dbReference type="AlphaFoldDB" id="A0A345D906"/>